<reference evidence="3 4" key="1">
    <citation type="journal article" date="2004" name="Nature">
        <title>Genome sequence of the ultrasmall unicellular red alga Cyanidioschyzon merolae 10D.</title>
        <authorList>
            <person name="Matsuzaki M."/>
            <person name="Misumi O."/>
            <person name="Shin-i T."/>
            <person name="Maruyama S."/>
            <person name="Takahara M."/>
            <person name="Miyagishima S."/>
            <person name="Mori T."/>
            <person name="Nishida K."/>
            <person name="Yagisawa F."/>
            <person name="Nishida K."/>
            <person name="Yoshida Y."/>
            <person name="Nishimura Y."/>
            <person name="Nakao S."/>
            <person name="Kobayashi T."/>
            <person name="Momoyama Y."/>
            <person name="Higashiyama T."/>
            <person name="Minoda A."/>
            <person name="Sano M."/>
            <person name="Nomoto H."/>
            <person name="Oishi K."/>
            <person name="Hayashi H."/>
            <person name="Ohta F."/>
            <person name="Nishizaka S."/>
            <person name="Haga S."/>
            <person name="Miura S."/>
            <person name="Morishita T."/>
            <person name="Kabeya Y."/>
            <person name="Terasawa K."/>
            <person name="Suzuki Y."/>
            <person name="Ishii Y."/>
            <person name="Asakawa S."/>
            <person name="Takano H."/>
            <person name="Ohta N."/>
            <person name="Kuroiwa H."/>
            <person name="Tanaka K."/>
            <person name="Shimizu N."/>
            <person name="Sugano S."/>
            <person name="Sato N."/>
            <person name="Nozaki H."/>
            <person name="Ogasawara N."/>
            <person name="Kohara Y."/>
            <person name="Kuroiwa T."/>
        </authorList>
    </citation>
    <scope>NUCLEOTIDE SEQUENCE [LARGE SCALE GENOMIC DNA]</scope>
    <source>
        <strain evidence="3 4">10D</strain>
    </source>
</reference>
<keyword evidence="4" id="KW-1185">Reference proteome</keyword>
<dbReference type="OrthoDB" id="10494449at2759"/>
<organism evidence="3 4">
    <name type="scientific">Cyanidioschyzon merolae (strain NIES-3377 / 10D)</name>
    <name type="common">Unicellular red alga</name>
    <dbReference type="NCBI Taxonomy" id="280699"/>
    <lineage>
        <taxon>Eukaryota</taxon>
        <taxon>Rhodophyta</taxon>
        <taxon>Bangiophyceae</taxon>
        <taxon>Cyanidiales</taxon>
        <taxon>Cyanidiaceae</taxon>
        <taxon>Cyanidioschyzon</taxon>
    </lineage>
</organism>
<evidence type="ECO:0000256" key="1">
    <source>
        <dbReference type="SAM" id="Coils"/>
    </source>
</evidence>
<feature type="coiled-coil region" evidence="1">
    <location>
        <begin position="83"/>
        <end position="124"/>
    </location>
</feature>
<dbReference type="HOGENOM" id="CLU_1063042_0_0_1"/>
<dbReference type="KEGG" id="cme:CYME_CMQ091C"/>
<evidence type="ECO:0000256" key="2">
    <source>
        <dbReference type="SAM" id="MobiDB-lite"/>
    </source>
</evidence>
<gene>
    <name evidence="3" type="ORF">CYME_CMQ091C</name>
</gene>
<dbReference type="GeneID" id="16996533"/>
<dbReference type="RefSeq" id="XP_005538044.1">
    <property type="nucleotide sequence ID" value="XM_005537987.1"/>
</dbReference>
<feature type="coiled-coil region" evidence="1">
    <location>
        <begin position="159"/>
        <end position="204"/>
    </location>
</feature>
<feature type="region of interest" description="Disordered" evidence="2">
    <location>
        <begin position="216"/>
        <end position="262"/>
    </location>
</feature>
<evidence type="ECO:0000313" key="4">
    <source>
        <dbReference type="Proteomes" id="UP000007014"/>
    </source>
</evidence>
<evidence type="ECO:0000313" key="3">
    <source>
        <dbReference type="EMBL" id="BAM82008.1"/>
    </source>
</evidence>
<reference evidence="3 4" key="2">
    <citation type="journal article" date="2007" name="BMC Biol.">
        <title>A 100%-complete sequence reveals unusually simple genomic features in the hot-spring red alga Cyanidioschyzon merolae.</title>
        <authorList>
            <person name="Nozaki H."/>
            <person name="Takano H."/>
            <person name="Misumi O."/>
            <person name="Terasawa K."/>
            <person name="Matsuzaki M."/>
            <person name="Maruyama S."/>
            <person name="Nishida K."/>
            <person name="Yagisawa F."/>
            <person name="Yoshida Y."/>
            <person name="Fujiwara T."/>
            <person name="Takio S."/>
            <person name="Tamura K."/>
            <person name="Chung S.J."/>
            <person name="Nakamura S."/>
            <person name="Kuroiwa H."/>
            <person name="Tanaka K."/>
            <person name="Sato N."/>
            <person name="Kuroiwa T."/>
        </authorList>
    </citation>
    <scope>NUCLEOTIDE SEQUENCE [LARGE SCALE GENOMIC DNA]</scope>
    <source>
        <strain evidence="3 4">10D</strain>
    </source>
</reference>
<accession>M1VKH9</accession>
<dbReference type="EMBL" id="AP006499">
    <property type="protein sequence ID" value="BAM82008.1"/>
    <property type="molecule type" value="Genomic_DNA"/>
</dbReference>
<dbReference type="Proteomes" id="UP000007014">
    <property type="component" value="Chromosome 17"/>
</dbReference>
<feature type="compositionally biased region" description="Basic residues" evidence="2">
    <location>
        <begin position="239"/>
        <end position="250"/>
    </location>
</feature>
<dbReference type="AlphaFoldDB" id="M1VKH9"/>
<protein>
    <submittedName>
        <fullName evidence="3">Uncharacterized protein</fullName>
    </submittedName>
</protein>
<dbReference type="Gramene" id="CMQ091CT">
    <property type="protein sequence ID" value="CMQ091CT"/>
    <property type="gene ID" value="CMQ091C"/>
</dbReference>
<sequence>MSRAASLRAELTSLANAFEEERISSAERLDADLVRQAVEQAKPENLEQWKQVVHDATAKLQQFWEDSEQALIRETYALATSYLRESDDEVHRLQMTKKALEEQLETERRRSTRIEEQLAALQSRLLDSAAPAATTPADDARTQQEVLRSELQGFMQELVRNQRESLRVLQEELQRVREEASVREENLLRQIAHLKTELAVARTDNEVSSRQLRQLETSAGREEVQDELGPGTIWPPHLTPRRGHRRFQRHNRLEDAPAPPEF</sequence>
<name>M1VKH9_CYAM1</name>
<proteinExistence type="predicted"/>
<keyword evidence="1" id="KW-0175">Coiled coil</keyword>